<protein>
    <submittedName>
        <fullName evidence="3">DUF4153 domain-containing protein</fullName>
    </submittedName>
</protein>
<evidence type="ECO:0000313" key="4">
    <source>
        <dbReference type="Proteomes" id="UP001611263"/>
    </source>
</evidence>
<feature type="transmembrane region" description="Helical" evidence="2">
    <location>
        <begin position="114"/>
        <end position="136"/>
    </location>
</feature>
<comment type="caution">
    <text evidence="3">The sequence shown here is derived from an EMBL/GenBank/DDBJ whole genome shotgun (WGS) entry which is preliminary data.</text>
</comment>
<keyword evidence="2" id="KW-0472">Membrane</keyword>
<feature type="transmembrane region" description="Helical" evidence="2">
    <location>
        <begin position="201"/>
        <end position="218"/>
    </location>
</feature>
<dbReference type="RefSeq" id="WP_231507890.1">
    <property type="nucleotide sequence ID" value="NZ_JBIRUQ010000001.1"/>
</dbReference>
<feature type="transmembrane region" description="Helical" evidence="2">
    <location>
        <begin position="303"/>
        <end position="325"/>
    </location>
</feature>
<evidence type="ECO:0000256" key="2">
    <source>
        <dbReference type="SAM" id="Phobius"/>
    </source>
</evidence>
<proteinExistence type="predicted"/>
<feature type="transmembrane region" description="Helical" evidence="2">
    <location>
        <begin position="345"/>
        <end position="370"/>
    </location>
</feature>
<reference evidence="3 4" key="1">
    <citation type="submission" date="2024-10" db="EMBL/GenBank/DDBJ databases">
        <title>The Natural Products Discovery Center: Release of the First 8490 Sequenced Strains for Exploring Actinobacteria Biosynthetic Diversity.</title>
        <authorList>
            <person name="Kalkreuter E."/>
            <person name="Kautsar S.A."/>
            <person name="Yang D."/>
            <person name="Bader C.D."/>
            <person name="Teijaro C.N."/>
            <person name="Fluegel L."/>
            <person name="Davis C.M."/>
            <person name="Simpson J.R."/>
            <person name="Lauterbach L."/>
            <person name="Steele A.D."/>
            <person name="Gui C."/>
            <person name="Meng S."/>
            <person name="Li G."/>
            <person name="Viehrig K."/>
            <person name="Ye F."/>
            <person name="Su P."/>
            <person name="Kiefer A.F."/>
            <person name="Nichols A."/>
            <person name="Cepeda A.J."/>
            <person name="Yan W."/>
            <person name="Fan B."/>
            <person name="Jiang Y."/>
            <person name="Adhikari A."/>
            <person name="Zheng C.-J."/>
            <person name="Schuster L."/>
            <person name="Cowan T.M."/>
            <person name="Smanski M.J."/>
            <person name="Chevrette M.G."/>
            <person name="De Carvalho L.P.S."/>
            <person name="Shen B."/>
        </authorList>
    </citation>
    <scope>NUCLEOTIDE SEQUENCE [LARGE SCALE GENOMIC DNA]</scope>
    <source>
        <strain evidence="3 4">NPDC020568</strain>
    </source>
</reference>
<gene>
    <name evidence="3" type="ORF">ACH4WX_00315</name>
</gene>
<feature type="transmembrane region" description="Helical" evidence="2">
    <location>
        <begin position="230"/>
        <end position="248"/>
    </location>
</feature>
<name>A0ABW7TH77_9NOCA</name>
<feature type="compositionally biased region" description="Low complexity" evidence="1">
    <location>
        <begin position="42"/>
        <end position="53"/>
    </location>
</feature>
<feature type="transmembrane region" description="Helical" evidence="2">
    <location>
        <begin position="268"/>
        <end position="291"/>
    </location>
</feature>
<feature type="region of interest" description="Disordered" evidence="1">
    <location>
        <begin position="1"/>
        <end position="95"/>
    </location>
</feature>
<dbReference type="Pfam" id="PF13687">
    <property type="entry name" value="DUF4153"/>
    <property type="match status" value="1"/>
</dbReference>
<keyword evidence="4" id="KW-1185">Reference proteome</keyword>
<dbReference type="Proteomes" id="UP001611263">
    <property type="component" value="Unassembled WGS sequence"/>
</dbReference>
<feature type="transmembrane region" description="Helical" evidence="2">
    <location>
        <begin position="422"/>
        <end position="444"/>
    </location>
</feature>
<feature type="transmembrane region" description="Helical" evidence="2">
    <location>
        <begin position="456"/>
        <end position="481"/>
    </location>
</feature>
<feature type="transmembrane region" description="Helical" evidence="2">
    <location>
        <begin position="391"/>
        <end position="410"/>
    </location>
</feature>
<evidence type="ECO:0000313" key="3">
    <source>
        <dbReference type="EMBL" id="MFI1459144.1"/>
    </source>
</evidence>
<accession>A0ABW7TH77</accession>
<feature type="transmembrane region" description="Helical" evidence="2">
    <location>
        <begin position="142"/>
        <end position="159"/>
    </location>
</feature>
<sequence>MTSTESGEPEHSPATTHPAIPGTAASAEGTSTGSSDPAEPGAAAKAAVSTASTDGEGVAVAGIAKSPAGNEPAADSTSDATVRGPRSQVQVQPSSVLEAPEYPRPPAVAPRRLLIAYPAGVLPAAGIAGLVAAAAVPLDRPGIGWLLAGSAAATAVGLVHRRARRAAGPEHGQVRNREGLWWAVAALALLAVGTFRAAGWLFVLCVAAAAVAGSLAVVGRRSERGVFREALAVPLASVGAVAWVYNALGKRPDGAGARNRRLGVSAAVTVALLAVFVPLLSGADATFAALVDGLVPRLDGNTLTRWIAVFVLAGIGTLGALYLLAGPPLPAEDKPDSAKRTLAQLEWGLPVGALTAVFALFLGAQLVALFGGDDYVQRTAGLTYAEYARSGFWQLSAVTVLTLAVILPVLHRATRDTAVDRLWLRGLLCAISGLTLVMIASALGRMWTYQQAYGFTVLRLLVGTCELWLGIVYVLVIIAVLRLETAWLPRTAVATATAALLALAALNPEGLVAGENIDRWERGEDLDVHYLAGLSVDIVPVLDRLPAPMRNDLLNRLDNNLDDDTWNSWNLARTRAR</sequence>
<feature type="compositionally biased region" description="Low complexity" evidence="1">
    <location>
        <begin position="22"/>
        <end position="35"/>
    </location>
</feature>
<dbReference type="InterPro" id="IPR025291">
    <property type="entry name" value="DUF4153"/>
</dbReference>
<keyword evidence="2" id="KW-1133">Transmembrane helix</keyword>
<keyword evidence="2" id="KW-0812">Transmembrane</keyword>
<evidence type="ECO:0000256" key="1">
    <source>
        <dbReference type="SAM" id="MobiDB-lite"/>
    </source>
</evidence>
<dbReference type="EMBL" id="JBIRUQ010000001">
    <property type="protein sequence ID" value="MFI1459144.1"/>
    <property type="molecule type" value="Genomic_DNA"/>
</dbReference>
<organism evidence="3 4">
    <name type="scientific">Nocardia carnea</name>
    <dbReference type="NCBI Taxonomy" id="37328"/>
    <lineage>
        <taxon>Bacteria</taxon>
        <taxon>Bacillati</taxon>
        <taxon>Actinomycetota</taxon>
        <taxon>Actinomycetes</taxon>
        <taxon>Mycobacteriales</taxon>
        <taxon>Nocardiaceae</taxon>
        <taxon>Nocardia</taxon>
    </lineage>
</organism>